<comment type="caution">
    <text evidence="6">The sequence shown here is derived from an EMBL/GenBank/DDBJ whole genome shotgun (WGS) entry which is preliminary data.</text>
</comment>
<name>A0AA86U7X2_9EUKA</name>
<reference evidence="7 8" key="2">
    <citation type="submission" date="2024-07" db="EMBL/GenBank/DDBJ databases">
        <authorList>
            <person name="Akdeniz Z."/>
        </authorList>
    </citation>
    <scope>NUCLEOTIDE SEQUENCE [LARGE SCALE GENOMIC DNA]</scope>
</reference>
<dbReference type="GO" id="GO:0016075">
    <property type="term" value="P:rRNA catabolic process"/>
    <property type="evidence" value="ECO:0007669"/>
    <property type="project" value="TreeGrafter"/>
</dbReference>
<accession>A0AA86U7X2</accession>
<dbReference type="GO" id="GO:0004519">
    <property type="term" value="F:endonuclease activity"/>
    <property type="evidence" value="ECO:0007669"/>
    <property type="project" value="TreeGrafter"/>
</dbReference>
<dbReference type="Pfam" id="PF17849">
    <property type="entry name" value="OB_Dis3"/>
    <property type="match status" value="1"/>
</dbReference>
<evidence type="ECO:0000256" key="1">
    <source>
        <dbReference type="ARBA" id="ARBA00004123"/>
    </source>
</evidence>
<evidence type="ECO:0000256" key="4">
    <source>
        <dbReference type="RuleBase" id="RU003901"/>
    </source>
</evidence>
<gene>
    <name evidence="6" type="ORF">HINF_LOCUS32339</name>
    <name evidence="7" type="ORF">HINF_LOCUS49532</name>
</gene>
<evidence type="ECO:0000313" key="6">
    <source>
        <dbReference type="EMBL" id="CAI9944694.1"/>
    </source>
</evidence>
<dbReference type="PROSITE" id="PS01175">
    <property type="entry name" value="RIBONUCLEASE_II"/>
    <property type="match status" value="1"/>
</dbReference>
<dbReference type="GO" id="GO:0006364">
    <property type="term" value="P:rRNA processing"/>
    <property type="evidence" value="ECO:0007669"/>
    <property type="project" value="UniProtKB-KW"/>
</dbReference>
<dbReference type="InterPro" id="IPR012340">
    <property type="entry name" value="NA-bd_OB-fold"/>
</dbReference>
<organism evidence="6">
    <name type="scientific">Hexamita inflata</name>
    <dbReference type="NCBI Taxonomy" id="28002"/>
    <lineage>
        <taxon>Eukaryota</taxon>
        <taxon>Metamonada</taxon>
        <taxon>Diplomonadida</taxon>
        <taxon>Hexamitidae</taxon>
        <taxon>Hexamitinae</taxon>
        <taxon>Hexamita</taxon>
    </lineage>
</organism>
<dbReference type="GO" id="GO:0000177">
    <property type="term" value="C:cytoplasmic exosome (RNase complex)"/>
    <property type="evidence" value="ECO:0007669"/>
    <property type="project" value="TreeGrafter"/>
</dbReference>
<sequence>MPLKRPNQNVQYEPTVKKQLITVERNDIACQVQTCAECQALSFYKPLIVQDIPILLCDSETIINHRNILTLVSNLQLVSLSSIQNVVEQKNKQVGRFISQKMVYSYPDQVSIHTKVQPYSEEAAIKSVQQYYQSHMQCTVFSITKNKIDEPNNIQLDQFFTENTHSLLNLAMPVDDFLSMNIKQGDTEMQKYDTIYMPHLNGIQTYLDNNQVLKGTFKAYGRNQRGVVFCSGFVCNIPDIYCVNRAIDGDSVAIRLFSKEKTEQVISESELYPLVSNIYEGLDTEQKQFGVIVGILERKKFQFSGTLKKSFEFKLDEQKLVVNAPTEQFFNATFISTSQVAPNFIIRSSQDLHIYTGHRIVAELVEWTENSLLGVVSFRRDIGEIGQRDVEAETVFFERQIRCFDLENDELLKELPTKIIDDTQSRRVDMTDAMVCSVDPPGCKDIDDALHFRGVNDMIYNKLWREHVNKRVHQQVLSQDQKSVITNHLKHNMLKEVGVHIADVTNYVKFDSKIDQEARKRGTSVYLADRRIDMLPKLLTECVCSLVSDGPRFCFSVLFLMDPSGSVLTYQFVKTTIINQANLTYQEAYNLINDPTVEINPKFNAPDLKQALSFGLNELFRLSQIMRKQRFENGSLTLESAEIDFKLDENKNPIGVQQHKMIPTMSMVEEFMLLANVYAAKLTYETFKSCAVLRKHPQPSQEIFDDLKEKLKHYGVDMDTSSSISIRSSMEHAGQYKKILQTLVTRCMQLAKYFSSGTLAEQDFFHYGLALPIYTHFTSPIRRYADDMVHRLLAAAIEFETLPHMLNKNEDVEQICRHLNDRKEEADRAGRDADRIFGVLFMLRKQLKGEEMEVEGEVVNIGKKVVFLLRDFGVEVETRATEISPDKMSCVIKNKTLKVFEKAQVKVGFDFENPWDFKLKVDLL</sequence>
<dbReference type="GO" id="GO:0003723">
    <property type="term" value="F:RNA binding"/>
    <property type="evidence" value="ECO:0007669"/>
    <property type="project" value="InterPro"/>
</dbReference>
<dbReference type="InterPro" id="IPR022966">
    <property type="entry name" value="RNase_II/R_CS"/>
</dbReference>
<dbReference type="PANTHER" id="PTHR23355">
    <property type="entry name" value="RIBONUCLEASE"/>
    <property type="match status" value="1"/>
</dbReference>
<feature type="domain" description="RNB" evidence="5">
    <location>
        <begin position="427"/>
        <end position="799"/>
    </location>
</feature>
<dbReference type="InterPro" id="IPR001900">
    <property type="entry name" value="RNase_II/R"/>
</dbReference>
<dbReference type="AlphaFoldDB" id="A0AA86U7X2"/>
<dbReference type="SUPFAM" id="SSF50249">
    <property type="entry name" value="Nucleic acid-binding proteins"/>
    <property type="match status" value="3"/>
</dbReference>
<comment type="similarity">
    <text evidence="4">Belongs to the RNR ribonuclease family.</text>
</comment>
<dbReference type="Pfam" id="PF00773">
    <property type="entry name" value="RNB"/>
    <property type="match status" value="1"/>
</dbReference>
<evidence type="ECO:0000259" key="5">
    <source>
        <dbReference type="SMART" id="SM00955"/>
    </source>
</evidence>
<dbReference type="GO" id="GO:0000176">
    <property type="term" value="C:nuclear exosome (RNase complex)"/>
    <property type="evidence" value="ECO:0007669"/>
    <property type="project" value="TreeGrafter"/>
</dbReference>
<protein>
    <submittedName>
        <fullName evidence="6">Mitotic control protein dis3</fullName>
    </submittedName>
    <submittedName>
        <fullName evidence="7">Mitotic_control protein dis3</fullName>
    </submittedName>
</protein>
<dbReference type="InterPro" id="IPR050180">
    <property type="entry name" value="RNR_Ribonuclease"/>
</dbReference>
<dbReference type="Gene3D" id="2.40.50.690">
    <property type="match status" value="1"/>
</dbReference>
<comment type="subcellular location">
    <subcellularLocation>
        <location evidence="1">Nucleus</location>
    </subcellularLocation>
</comment>
<dbReference type="InterPro" id="IPR041505">
    <property type="entry name" value="Dis3_CSD2"/>
</dbReference>
<evidence type="ECO:0000313" key="7">
    <source>
        <dbReference type="EMBL" id="CAL6061074.1"/>
    </source>
</evidence>
<dbReference type="EMBL" id="CATOUU010000730">
    <property type="protein sequence ID" value="CAI9944694.1"/>
    <property type="molecule type" value="Genomic_DNA"/>
</dbReference>
<keyword evidence="3" id="KW-0539">Nucleus</keyword>
<reference evidence="6" key="1">
    <citation type="submission" date="2023-06" db="EMBL/GenBank/DDBJ databases">
        <authorList>
            <person name="Kurt Z."/>
        </authorList>
    </citation>
    <scope>NUCLEOTIDE SEQUENCE</scope>
</reference>
<dbReference type="GO" id="GO:0071031">
    <property type="term" value="P:nuclear mRNA surveillance of mRNA 3'-end processing"/>
    <property type="evidence" value="ECO:0007669"/>
    <property type="project" value="TreeGrafter"/>
</dbReference>
<dbReference type="SMART" id="SM00955">
    <property type="entry name" value="RNB"/>
    <property type="match status" value="1"/>
</dbReference>
<dbReference type="Proteomes" id="UP001642409">
    <property type="component" value="Unassembled WGS sequence"/>
</dbReference>
<evidence type="ECO:0000256" key="3">
    <source>
        <dbReference type="ARBA" id="ARBA00023242"/>
    </source>
</evidence>
<dbReference type="PANTHER" id="PTHR23355:SF35">
    <property type="entry name" value="EXOSOME COMPLEX EXONUCLEASE RRP44"/>
    <property type="match status" value="1"/>
</dbReference>
<proteinExistence type="inferred from homology"/>
<evidence type="ECO:0000313" key="8">
    <source>
        <dbReference type="Proteomes" id="UP001642409"/>
    </source>
</evidence>
<evidence type="ECO:0000256" key="2">
    <source>
        <dbReference type="ARBA" id="ARBA00022552"/>
    </source>
</evidence>
<dbReference type="GO" id="GO:0000175">
    <property type="term" value="F:3'-5'-RNA exonuclease activity"/>
    <property type="evidence" value="ECO:0007669"/>
    <property type="project" value="TreeGrafter"/>
</dbReference>
<keyword evidence="2" id="KW-0698">rRNA processing</keyword>
<dbReference type="EMBL" id="CAXDID020000233">
    <property type="protein sequence ID" value="CAL6061074.1"/>
    <property type="molecule type" value="Genomic_DNA"/>
</dbReference>
<keyword evidence="8" id="KW-1185">Reference proteome</keyword>